<dbReference type="SMART" id="SM00342">
    <property type="entry name" value="HTH_ARAC"/>
    <property type="match status" value="1"/>
</dbReference>
<dbReference type="Proteomes" id="UP000252517">
    <property type="component" value="Unassembled WGS sequence"/>
</dbReference>
<keyword evidence="2" id="KW-0238">DNA-binding</keyword>
<dbReference type="SUPFAM" id="SSF46689">
    <property type="entry name" value="Homeodomain-like"/>
    <property type="match status" value="2"/>
</dbReference>
<dbReference type="PANTHER" id="PTHR47893">
    <property type="entry name" value="REGULATORY PROTEIN PCHR"/>
    <property type="match status" value="1"/>
</dbReference>
<dbReference type="InterPro" id="IPR053142">
    <property type="entry name" value="PchR_regulatory_protein"/>
</dbReference>
<dbReference type="GO" id="GO:0003700">
    <property type="term" value="F:DNA-binding transcription factor activity"/>
    <property type="evidence" value="ECO:0007669"/>
    <property type="project" value="InterPro"/>
</dbReference>
<sequence length="319" mass="34994">MQDMPSGILNVNADHLSGFVAERGWRENQLSVRHGRTRFVTGNIASGISITKSDCLLKQDFRSRVDHDAPVAILGFGIAGHSNFSFGRHSKSSLVRPGDIWLYTPDDQAMCRHTPAGQGCQMVAVKFGGHRIASVLDEMADSGVSSVQSGGHAIRLNTGLDMPATLRDLLANPLVTALDRLAAESAALALLVDCLQTMPIIDPGLPGAVSAEEKRVIAQVRDVLTKDLSCPPDLETLARMTGFTHTRLNRCFRKVYGTTVFAWLREYRLEQARILLGRDHQSITDIAYFCGFSSSSHFGSCFRARFGLTPQQYRCCPEK</sequence>
<dbReference type="InterPro" id="IPR009057">
    <property type="entry name" value="Homeodomain-like_sf"/>
</dbReference>
<dbReference type="AlphaFoldDB" id="A0A367XK93"/>
<dbReference type="PRINTS" id="PR00032">
    <property type="entry name" value="HTHARAC"/>
</dbReference>
<evidence type="ECO:0000313" key="5">
    <source>
        <dbReference type="EMBL" id="RCK54076.1"/>
    </source>
</evidence>
<feature type="domain" description="HTH araC/xylS-type" evidence="4">
    <location>
        <begin position="218"/>
        <end position="316"/>
    </location>
</feature>
<evidence type="ECO:0000259" key="4">
    <source>
        <dbReference type="PROSITE" id="PS01124"/>
    </source>
</evidence>
<dbReference type="EMBL" id="JPWH01000001">
    <property type="protein sequence ID" value="RCK54076.1"/>
    <property type="molecule type" value="Genomic_DNA"/>
</dbReference>
<evidence type="ECO:0000256" key="2">
    <source>
        <dbReference type="ARBA" id="ARBA00023125"/>
    </source>
</evidence>
<organism evidence="5 6">
    <name type="scientific">Thalassospira profundimaris</name>
    <dbReference type="NCBI Taxonomy" id="502049"/>
    <lineage>
        <taxon>Bacteria</taxon>
        <taxon>Pseudomonadati</taxon>
        <taxon>Pseudomonadota</taxon>
        <taxon>Alphaproteobacteria</taxon>
        <taxon>Rhodospirillales</taxon>
        <taxon>Thalassospiraceae</taxon>
        <taxon>Thalassospira</taxon>
    </lineage>
</organism>
<evidence type="ECO:0000256" key="1">
    <source>
        <dbReference type="ARBA" id="ARBA00023015"/>
    </source>
</evidence>
<reference evidence="5 6" key="1">
    <citation type="submission" date="2014-07" db="EMBL/GenBank/DDBJ databases">
        <title>Draft genome sequence of Thalassospira profundimaris S25-3-2.</title>
        <authorList>
            <person name="Lai Q."/>
            <person name="Shao Z."/>
        </authorList>
    </citation>
    <scope>NUCLEOTIDE SEQUENCE [LARGE SCALE GENOMIC DNA]</scope>
    <source>
        <strain evidence="5 6">S25-3-2</strain>
    </source>
</reference>
<dbReference type="GO" id="GO:0043565">
    <property type="term" value="F:sequence-specific DNA binding"/>
    <property type="evidence" value="ECO:0007669"/>
    <property type="project" value="InterPro"/>
</dbReference>
<evidence type="ECO:0000256" key="3">
    <source>
        <dbReference type="ARBA" id="ARBA00023163"/>
    </source>
</evidence>
<keyword evidence="1" id="KW-0805">Transcription regulation</keyword>
<keyword evidence="3" id="KW-0804">Transcription</keyword>
<proteinExistence type="predicted"/>
<comment type="caution">
    <text evidence="5">The sequence shown here is derived from an EMBL/GenBank/DDBJ whole genome shotgun (WGS) entry which is preliminary data.</text>
</comment>
<dbReference type="InterPro" id="IPR018060">
    <property type="entry name" value="HTH_AraC"/>
</dbReference>
<dbReference type="Pfam" id="PF12833">
    <property type="entry name" value="HTH_18"/>
    <property type="match status" value="1"/>
</dbReference>
<dbReference type="Gene3D" id="1.10.10.60">
    <property type="entry name" value="Homeodomain-like"/>
    <property type="match status" value="2"/>
</dbReference>
<dbReference type="InterPro" id="IPR020449">
    <property type="entry name" value="Tscrpt_reg_AraC-type_HTH"/>
</dbReference>
<evidence type="ECO:0000313" key="6">
    <source>
        <dbReference type="Proteomes" id="UP000252517"/>
    </source>
</evidence>
<dbReference type="PROSITE" id="PS01124">
    <property type="entry name" value="HTH_ARAC_FAMILY_2"/>
    <property type="match status" value="1"/>
</dbReference>
<gene>
    <name evidence="5" type="ORF">TH25_01665</name>
</gene>
<accession>A0A367XK93</accession>
<protein>
    <recommendedName>
        <fullName evidence="4">HTH araC/xylS-type domain-containing protein</fullName>
    </recommendedName>
</protein>
<name>A0A367XK93_9PROT</name>
<dbReference type="PANTHER" id="PTHR47893:SF1">
    <property type="entry name" value="REGULATORY PROTEIN PCHR"/>
    <property type="match status" value="1"/>
</dbReference>